<accession>A0A559KA09</accession>
<dbReference type="InterPro" id="IPR036388">
    <property type="entry name" value="WH-like_DNA-bd_sf"/>
</dbReference>
<feature type="domain" description="HTH lysR-type" evidence="5">
    <location>
        <begin position="1"/>
        <end position="58"/>
    </location>
</feature>
<dbReference type="InterPro" id="IPR000847">
    <property type="entry name" value="LysR_HTH_N"/>
</dbReference>
<evidence type="ECO:0000256" key="4">
    <source>
        <dbReference type="ARBA" id="ARBA00023163"/>
    </source>
</evidence>
<dbReference type="GO" id="GO:0003677">
    <property type="term" value="F:DNA binding"/>
    <property type="evidence" value="ECO:0007669"/>
    <property type="project" value="UniProtKB-KW"/>
</dbReference>
<dbReference type="InterPro" id="IPR005119">
    <property type="entry name" value="LysR_subst-bd"/>
</dbReference>
<dbReference type="EMBL" id="VNJI01000018">
    <property type="protein sequence ID" value="TVY08933.1"/>
    <property type="molecule type" value="Genomic_DNA"/>
</dbReference>
<comment type="similarity">
    <text evidence="1">Belongs to the LysR transcriptional regulatory family.</text>
</comment>
<dbReference type="Pfam" id="PF03466">
    <property type="entry name" value="LysR_substrate"/>
    <property type="match status" value="1"/>
</dbReference>
<comment type="caution">
    <text evidence="6">The sequence shown here is derived from an EMBL/GenBank/DDBJ whole genome shotgun (WGS) entry which is preliminary data.</text>
</comment>
<proteinExistence type="inferred from homology"/>
<dbReference type="CDD" id="cd05466">
    <property type="entry name" value="PBP2_LTTR_substrate"/>
    <property type="match status" value="1"/>
</dbReference>
<keyword evidence="3" id="KW-0238">DNA-binding</keyword>
<evidence type="ECO:0000313" key="6">
    <source>
        <dbReference type="EMBL" id="TVY08933.1"/>
    </source>
</evidence>
<gene>
    <name evidence="6" type="ORF">FPZ49_15705</name>
</gene>
<evidence type="ECO:0000256" key="3">
    <source>
        <dbReference type="ARBA" id="ARBA00023125"/>
    </source>
</evidence>
<dbReference type="AlphaFoldDB" id="A0A559KA09"/>
<keyword evidence="4" id="KW-0804">Transcription</keyword>
<dbReference type="Gene3D" id="3.40.190.290">
    <property type="match status" value="1"/>
</dbReference>
<dbReference type="GO" id="GO:0032993">
    <property type="term" value="C:protein-DNA complex"/>
    <property type="evidence" value="ECO:0007669"/>
    <property type="project" value="TreeGrafter"/>
</dbReference>
<organism evidence="6 7">
    <name type="scientific">Paenibacillus cremeus</name>
    <dbReference type="NCBI Taxonomy" id="2163881"/>
    <lineage>
        <taxon>Bacteria</taxon>
        <taxon>Bacillati</taxon>
        <taxon>Bacillota</taxon>
        <taxon>Bacilli</taxon>
        <taxon>Bacillales</taxon>
        <taxon>Paenibacillaceae</taxon>
        <taxon>Paenibacillus</taxon>
    </lineage>
</organism>
<protein>
    <submittedName>
        <fullName evidence="6">LysR family transcriptional regulator</fullName>
    </submittedName>
</protein>
<keyword evidence="7" id="KW-1185">Reference proteome</keyword>
<dbReference type="Pfam" id="PF00126">
    <property type="entry name" value="HTH_1"/>
    <property type="match status" value="1"/>
</dbReference>
<dbReference type="Proteomes" id="UP000317036">
    <property type="component" value="Unassembled WGS sequence"/>
</dbReference>
<dbReference type="PROSITE" id="PS50931">
    <property type="entry name" value="HTH_LYSR"/>
    <property type="match status" value="1"/>
</dbReference>
<name>A0A559KA09_9BACL</name>
<evidence type="ECO:0000256" key="2">
    <source>
        <dbReference type="ARBA" id="ARBA00023015"/>
    </source>
</evidence>
<reference evidence="6 7" key="1">
    <citation type="submission" date="2019-07" db="EMBL/GenBank/DDBJ databases">
        <authorList>
            <person name="Kim J."/>
        </authorList>
    </citation>
    <scope>NUCLEOTIDE SEQUENCE [LARGE SCALE GENOMIC DNA]</scope>
    <source>
        <strain evidence="6 7">JC52</strain>
    </source>
</reference>
<dbReference type="PANTHER" id="PTHR30346:SF28">
    <property type="entry name" value="HTH-TYPE TRANSCRIPTIONAL REGULATOR CYNR"/>
    <property type="match status" value="1"/>
</dbReference>
<dbReference type="GO" id="GO:0003700">
    <property type="term" value="F:DNA-binding transcription factor activity"/>
    <property type="evidence" value="ECO:0007669"/>
    <property type="project" value="InterPro"/>
</dbReference>
<sequence length="296" mass="33377">MDFRQLRYFLAVAEEGQVTGAAKRLNMEQPPLSRQMKLLEEELGVSLFDRSGKRLTLTHAGELLRCRAEQLLRQFQETIEEVQELDEGVHGTLSIGSVVSCVSLLPQRIERFHELHPRVTFKIHEGDHFLLGELLEKRSLELVVARLPFEAASEPDRYAVLRLPPDPFVALLPSSWPQASEERKLEIEALAQFPFLSLKTDLTTGMHDQVMKMFHESGHEPHILCESSSVAILLALVAAGIGATILPKSVLTSFPLSSITMYELAHTPFYSEVGLIWIKDRYLSKSARNFIDTFVG</sequence>
<keyword evidence="2" id="KW-0805">Transcription regulation</keyword>
<evidence type="ECO:0000256" key="1">
    <source>
        <dbReference type="ARBA" id="ARBA00009437"/>
    </source>
</evidence>
<dbReference type="FunFam" id="1.10.10.10:FF:000001">
    <property type="entry name" value="LysR family transcriptional regulator"/>
    <property type="match status" value="1"/>
</dbReference>
<dbReference type="OrthoDB" id="9803735at2"/>
<dbReference type="InterPro" id="IPR036390">
    <property type="entry name" value="WH_DNA-bd_sf"/>
</dbReference>
<evidence type="ECO:0000259" key="5">
    <source>
        <dbReference type="PROSITE" id="PS50931"/>
    </source>
</evidence>
<dbReference type="SUPFAM" id="SSF46785">
    <property type="entry name" value="Winged helix' DNA-binding domain"/>
    <property type="match status" value="1"/>
</dbReference>
<dbReference type="RefSeq" id="WP_144848293.1">
    <property type="nucleotide sequence ID" value="NZ_VNJI01000018.1"/>
</dbReference>
<dbReference type="PRINTS" id="PR00039">
    <property type="entry name" value="HTHLYSR"/>
</dbReference>
<evidence type="ECO:0000313" key="7">
    <source>
        <dbReference type="Proteomes" id="UP000317036"/>
    </source>
</evidence>
<dbReference type="SUPFAM" id="SSF53850">
    <property type="entry name" value="Periplasmic binding protein-like II"/>
    <property type="match status" value="1"/>
</dbReference>
<dbReference type="PANTHER" id="PTHR30346">
    <property type="entry name" value="TRANSCRIPTIONAL DUAL REGULATOR HCAR-RELATED"/>
    <property type="match status" value="1"/>
</dbReference>
<dbReference type="Gene3D" id="1.10.10.10">
    <property type="entry name" value="Winged helix-like DNA-binding domain superfamily/Winged helix DNA-binding domain"/>
    <property type="match status" value="1"/>
</dbReference>